<organism evidence="1 2">
    <name type="scientific">Parasponia andersonii</name>
    <name type="common">Sponia andersonii</name>
    <dbReference type="NCBI Taxonomy" id="3476"/>
    <lineage>
        <taxon>Eukaryota</taxon>
        <taxon>Viridiplantae</taxon>
        <taxon>Streptophyta</taxon>
        <taxon>Embryophyta</taxon>
        <taxon>Tracheophyta</taxon>
        <taxon>Spermatophyta</taxon>
        <taxon>Magnoliopsida</taxon>
        <taxon>eudicotyledons</taxon>
        <taxon>Gunneridae</taxon>
        <taxon>Pentapetalae</taxon>
        <taxon>rosids</taxon>
        <taxon>fabids</taxon>
        <taxon>Rosales</taxon>
        <taxon>Cannabaceae</taxon>
        <taxon>Parasponia</taxon>
    </lineage>
</organism>
<comment type="caution">
    <text evidence="1">The sequence shown here is derived from an EMBL/GenBank/DDBJ whole genome shotgun (WGS) entry which is preliminary data.</text>
</comment>
<protein>
    <submittedName>
        <fullName evidence="1">Uncharacterized protein</fullName>
    </submittedName>
</protein>
<dbReference type="Proteomes" id="UP000237105">
    <property type="component" value="Unassembled WGS sequence"/>
</dbReference>
<proteinExistence type="predicted"/>
<accession>A0A2P5AFQ5</accession>
<sequence>MLDEENANHSTSALVAKEIVPASDLPKQAMEVPEGQPGPGALTGGGPSTDYYDLLSAVLSGRFAQCAHLSKIALNTLSGSGAVRCL</sequence>
<dbReference type="AlphaFoldDB" id="A0A2P5AFQ5"/>
<name>A0A2P5AFQ5_PARAD</name>
<evidence type="ECO:0000313" key="1">
    <source>
        <dbReference type="EMBL" id="PON35360.1"/>
    </source>
</evidence>
<dbReference type="EMBL" id="JXTB01000615">
    <property type="protein sequence ID" value="PON35360.1"/>
    <property type="molecule type" value="Genomic_DNA"/>
</dbReference>
<reference evidence="2" key="1">
    <citation type="submission" date="2016-06" db="EMBL/GenBank/DDBJ databases">
        <title>Parallel loss of symbiosis genes in relatives of nitrogen-fixing non-legume Parasponia.</title>
        <authorList>
            <person name="Van Velzen R."/>
            <person name="Holmer R."/>
            <person name="Bu F."/>
            <person name="Rutten L."/>
            <person name="Van Zeijl A."/>
            <person name="Liu W."/>
            <person name="Santuari L."/>
            <person name="Cao Q."/>
            <person name="Sharma T."/>
            <person name="Shen D."/>
            <person name="Roswanjaya Y."/>
            <person name="Wardhani T."/>
            <person name="Kalhor M.S."/>
            <person name="Jansen J."/>
            <person name="Van den Hoogen J."/>
            <person name="Gungor B."/>
            <person name="Hartog M."/>
            <person name="Hontelez J."/>
            <person name="Verver J."/>
            <person name="Yang W.-C."/>
            <person name="Schijlen E."/>
            <person name="Repin R."/>
            <person name="Schilthuizen M."/>
            <person name="Schranz E."/>
            <person name="Heidstra R."/>
            <person name="Miyata K."/>
            <person name="Fedorova E."/>
            <person name="Kohlen W."/>
            <person name="Bisseling T."/>
            <person name="Smit S."/>
            <person name="Geurts R."/>
        </authorList>
    </citation>
    <scope>NUCLEOTIDE SEQUENCE [LARGE SCALE GENOMIC DNA]</scope>
    <source>
        <strain evidence="2">cv. WU1-14</strain>
    </source>
</reference>
<evidence type="ECO:0000313" key="2">
    <source>
        <dbReference type="Proteomes" id="UP000237105"/>
    </source>
</evidence>
<keyword evidence="2" id="KW-1185">Reference proteome</keyword>
<gene>
    <name evidence="1" type="ORF">PanWU01x14_336930</name>
</gene>